<dbReference type="RefSeq" id="WP_071756666.1">
    <property type="nucleotide sequence ID" value="NZ_MEBD01000177.1"/>
</dbReference>
<gene>
    <name evidence="1" type="ORF">DF015_21345</name>
</gene>
<proteinExistence type="predicted"/>
<reference evidence="1 2" key="1">
    <citation type="submission" date="2018-08" db="EMBL/GenBank/DDBJ databases">
        <title>Comparative analysis of Burkholderia isolates from Puerto Rico.</title>
        <authorList>
            <person name="Hall C."/>
            <person name="Sahl J."/>
            <person name="Wagner D."/>
        </authorList>
    </citation>
    <scope>NUCLEOTIDE SEQUENCE [LARGE SCALE GENOMIC DNA]</scope>
    <source>
        <strain evidence="1 2">Bp8964</strain>
    </source>
</reference>
<evidence type="ECO:0000313" key="1">
    <source>
        <dbReference type="EMBL" id="RQP75168.1"/>
    </source>
</evidence>
<accession>A0AB74D3I0</accession>
<protein>
    <submittedName>
        <fullName evidence="1">Uncharacterized protein</fullName>
    </submittedName>
</protein>
<organism evidence="1 2">
    <name type="scientific">Burkholderia ubonensis</name>
    <dbReference type="NCBI Taxonomy" id="101571"/>
    <lineage>
        <taxon>Bacteria</taxon>
        <taxon>Pseudomonadati</taxon>
        <taxon>Pseudomonadota</taxon>
        <taxon>Betaproteobacteria</taxon>
        <taxon>Burkholderiales</taxon>
        <taxon>Burkholderiaceae</taxon>
        <taxon>Burkholderia</taxon>
        <taxon>Burkholderia cepacia complex</taxon>
    </lineage>
</organism>
<comment type="caution">
    <text evidence="1">The sequence shown here is derived from an EMBL/GenBank/DDBJ whole genome shotgun (WGS) entry which is preliminary data.</text>
</comment>
<dbReference type="Proteomes" id="UP000273734">
    <property type="component" value="Unassembled WGS sequence"/>
</dbReference>
<dbReference type="AlphaFoldDB" id="A0AB74D3I0"/>
<sequence length="98" mass="10395">MAGITIQNVSANLLTASISRWVDGDPSRFPIQAGESSNWPTRTDSRGFIVYLEQDGGLPYYAPAGATVKFFSMTKVTVNGNIATPLSDATAVAEVLAK</sequence>
<name>A0AB74D3I0_9BURK</name>
<dbReference type="EMBL" id="QTNY01000015">
    <property type="protein sequence ID" value="RQP75168.1"/>
    <property type="molecule type" value="Genomic_DNA"/>
</dbReference>
<evidence type="ECO:0000313" key="2">
    <source>
        <dbReference type="Proteomes" id="UP000273734"/>
    </source>
</evidence>